<reference evidence="1" key="1">
    <citation type="submission" date="2023-06" db="EMBL/GenBank/DDBJ databases">
        <title>Genome-scale phylogeny and comparative genomics of the fungal order Sordariales.</title>
        <authorList>
            <consortium name="Lawrence Berkeley National Laboratory"/>
            <person name="Hensen N."/>
            <person name="Bonometti L."/>
            <person name="Westerberg I."/>
            <person name="Brannstrom I.O."/>
            <person name="Guillou S."/>
            <person name="Cros-Aarteil S."/>
            <person name="Calhoun S."/>
            <person name="Haridas S."/>
            <person name="Kuo A."/>
            <person name="Mondo S."/>
            <person name="Pangilinan J."/>
            <person name="Riley R."/>
            <person name="Labutti K."/>
            <person name="Andreopoulos B."/>
            <person name="Lipzen A."/>
            <person name="Chen C."/>
            <person name="Yanf M."/>
            <person name="Daum C."/>
            <person name="Ng V."/>
            <person name="Clum A."/>
            <person name="Steindorff A."/>
            <person name="Ohm R."/>
            <person name="Martin F."/>
            <person name="Silar P."/>
            <person name="Natvig D."/>
            <person name="Lalanne C."/>
            <person name="Gautier V."/>
            <person name="Ament-Velasquez S.L."/>
            <person name="Kruys A."/>
            <person name="Hutchinson M.I."/>
            <person name="Powell A.J."/>
            <person name="Barry K."/>
            <person name="Miller A.N."/>
            <person name="Grigoriev I.V."/>
            <person name="Debuchy R."/>
            <person name="Gladieux P."/>
            <person name="Thoren M.H."/>
            <person name="Johannesson H."/>
        </authorList>
    </citation>
    <scope>NUCLEOTIDE SEQUENCE</scope>
    <source>
        <strain evidence="1">PSN4</strain>
    </source>
</reference>
<sequence>RKTKETQGYSKLPDRARLLISAFVVKAHSTGRPVRLSSPESLHPVWPVNLGNVPCWDPEYFDSLGEVLAALHSYTSVCFAMRVDILATLFLTHHFHVVYS</sequence>
<name>A0AAJ0F309_9PEZI</name>
<dbReference type="Proteomes" id="UP001239445">
    <property type="component" value="Unassembled WGS sequence"/>
</dbReference>
<evidence type="ECO:0000313" key="1">
    <source>
        <dbReference type="EMBL" id="KAK1752951.1"/>
    </source>
</evidence>
<organism evidence="1 2">
    <name type="scientific">Echria macrotheca</name>
    <dbReference type="NCBI Taxonomy" id="438768"/>
    <lineage>
        <taxon>Eukaryota</taxon>
        <taxon>Fungi</taxon>
        <taxon>Dikarya</taxon>
        <taxon>Ascomycota</taxon>
        <taxon>Pezizomycotina</taxon>
        <taxon>Sordariomycetes</taxon>
        <taxon>Sordariomycetidae</taxon>
        <taxon>Sordariales</taxon>
        <taxon>Schizotheciaceae</taxon>
        <taxon>Echria</taxon>
    </lineage>
</organism>
<feature type="non-terminal residue" evidence="1">
    <location>
        <position position="100"/>
    </location>
</feature>
<protein>
    <submittedName>
        <fullName evidence="1">Uncharacterized protein</fullName>
    </submittedName>
</protein>
<gene>
    <name evidence="1" type="ORF">QBC47DRAFT_279718</name>
</gene>
<proteinExistence type="predicted"/>
<accession>A0AAJ0F309</accession>
<keyword evidence="2" id="KW-1185">Reference proteome</keyword>
<dbReference type="EMBL" id="MU839838">
    <property type="protein sequence ID" value="KAK1752951.1"/>
    <property type="molecule type" value="Genomic_DNA"/>
</dbReference>
<evidence type="ECO:0000313" key="2">
    <source>
        <dbReference type="Proteomes" id="UP001239445"/>
    </source>
</evidence>
<feature type="non-terminal residue" evidence="1">
    <location>
        <position position="1"/>
    </location>
</feature>
<dbReference type="AlphaFoldDB" id="A0AAJ0F309"/>
<comment type="caution">
    <text evidence="1">The sequence shown here is derived from an EMBL/GenBank/DDBJ whole genome shotgun (WGS) entry which is preliminary data.</text>
</comment>